<proteinExistence type="predicted"/>
<dbReference type="OrthoDB" id="3626140at2"/>
<evidence type="ECO:0000313" key="2">
    <source>
        <dbReference type="Proteomes" id="UP000192674"/>
    </source>
</evidence>
<keyword evidence="2" id="KW-1185">Reference proteome</keyword>
<sequence>MRHGLAQCLTCGSRCAYCDLPVLLTSEREHPGYGVVEQVSDLGGLPGLGLLHSFCRDSARSRSAARRGLVVRRAYLGRATERYEAHLPQRPYDRLGVCPGDGQRWRIAKMRYACKACRYYTSSH</sequence>
<organism evidence="1 2">
    <name type="scientific">Kibdelosporangium aridum</name>
    <dbReference type="NCBI Taxonomy" id="2030"/>
    <lineage>
        <taxon>Bacteria</taxon>
        <taxon>Bacillati</taxon>
        <taxon>Actinomycetota</taxon>
        <taxon>Actinomycetes</taxon>
        <taxon>Pseudonocardiales</taxon>
        <taxon>Pseudonocardiaceae</taxon>
        <taxon>Kibdelosporangium</taxon>
    </lineage>
</organism>
<reference evidence="1 2" key="1">
    <citation type="submission" date="2017-04" db="EMBL/GenBank/DDBJ databases">
        <authorList>
            <person name="Afonso C.L."/>
            <person name="Miller P.J."/>
            <person name="Scott M.A."/>
            <person name="Spackman E."/>
            <person name="Goraichik I."/>
            <person name="Dimitrov K.M."/>
            <person name="Suarez D.L."/>
            <person name="Swayne D.E."/>
        </authorList>
    </citation>
    <scope>NUCLEOTIDE SEQUENCE [LARGE SCALE GENOMIC DNA]</scope>
    <source>
        <strain evidence="1 2">DSM 43828</strain>
    </source>
</reference>
<name>A0A1Y5XP13_KIBAR</name>
<dbReference type="Proteomes" id="UP000192674">
    <property type="component" value="Unassembled WGS sequence"/>
</dbReference>
<evidence type="ECO:0000313" key="1">
    <source>
        <dbReference type="EMBL" id="SMD09639.1"/>
    </source>
</evidence>
<dbReference type="EMBL" id="FWXV01000003">
    <property type="protein sequence ID" value="SMD09639.1"/>
    <property type="molecule type" value="Genomic_DNA"/>
</dbReference>
<protein>
    <submittedName>
        <fullName evidence="1">Uncharacterized protein</fullName>
    </submittedName>
</protein>
<gene>
    <name evidence="1" type="ORF">SAMN05661093_04474</name>
</gene>
<dbReference type="RefSeq" id="WP_084428726.1">
    <property type="nucleotide sequence ID" value="NZ_FWXV01000003.1"/>
</dbReference>
<dbReference type="AlphaFoldDB" id="A0A1Y5XP13"/>
<accession>A0A1Y5XP13</accession>